<name>G0UXN6_TRYCI</name>
<accession>G0UXN6</accession>
<organism evidence="1">
    <name type="scientific">Trypanosoma congolense (strain IL3000)</name>
    <dbReference type="NCBI Taxonomy" id="1068625"/>
    <lineage>
        <taxon>Eukaryota</taxon>
        <taxon>Discoba</taxon>
        <taxon>Euglenozoa</taxon>
        <taxon>Kinetoplastea</taxon>
        <taxon>Metakinetoplastina</taxon>
        <taxon>Trypanosomatida</taxon>
        <taxon>Trypanosomatidae</taxon>
        <taxon>Trypanosoma</taxon>
        <taxon>Nannomonas</taxon>
    </lineage>
</organism>
<dbReference type="EMBL" id="HE575323">
    <property type="protein sequence ID" value="CCC94153.1"/>
    <property type="molecule type" value="Genomic_DNA"/>
</dbReference>
<dbReference type="VEuPathDB" id="TriTrypDB:TcIL3000_10_9310"/>
<reference evidence="1" key="1">
    <citation type="journal article" date="2012" name="Proc. Natl. Acad. Sci. U.S.A.">
        <title>Antigenic diversity is generated by distinct evolutionary mechanisms in African trypanosome species.</title>
        <authorList>
            <person name="Jackson A.P."/>
            <person name="Berry A."/>
            <person name="Aslett M."/>
            <person name="Allison H.C."/>
            <person name="Burton P."/>
            <person name="Vavrova-Anderson J."/>
            <person name="Brown R."/>
            <person name="Browne H."/>
            <person name="Corton N."/>
            <person name="Hauser H."/>
            <person name="Gamble J."/>
            <person name="Gilderthorp R."/>
            <person name="Marcello L."/>
            <person name="McQuillan J."/>
            <person name="Otto T.D."/>
            <person name="Quail M.A."/>
            <person name="Sanders M.J."/>
            <person name="van Tonder A."/>
            <person name="Ginger M.L."/>
            <person name="Field M.C."/>
            <person name="Barry J.D."/>
            <person name="Hertz-Fowler C."/>
            <person name="Berriman M."/>
        </authorList>
    </citation>
    <scope>NUCLEOTIDE SEQUENCE</scope>
    <source>
        <strain evidence="1">IL3000</strain>
    </source>
</reference>
<proteinExistence type="predicted"/>
<dbReference type="AlphaFoldDB" id="G0UXN6"/>
<protein>
    <submittedName>
        <fullName evidence="1">Uncharacterized protein</fullName>
    </submittedName>
</protein>
<gene>
    <name evidence="1" type="ORF">TCIL3000_10_9310</name>
</gene>
<sequence>MKAAEGRLMLSLLPNRQQQRYSGRRVFFRLFSCQGAGAELHSNLITSGAASPFTSHYLSRCFTCSVRHCLSSCSKTSEHPSVDDLEDPVCSFLKTNKPTPLTELARALPDDVIEQLTNGLKAHLESFPTRYQLSRNESGIFHVQKLQCNNTEARTVPFFISLGNVFQFKINEGSTGGGDAVGMSDGDDGARYVERVRKFLRESEIPSEDIQLWMLSSEYAMNGATTVEQSPAVGEDFHVPEESKALVPRKVLQAFCWIQLKDCGMVDEALGNVNSKTCEGGDNHGPSECVQVETSLYLRIASTRALGRLGLRLQGVATQVVEEYNLYRLCRVLTTNSFTNLSTLDSAVGEWLTQPLATVLALGTEERKVNEGGDFHNQSVVIFDYDTKRSSRVVGVRFWLDEKKHLPPLYHDKSHQQLKDELEQLSIITKKELKSLRNEERVRIISRRRLLLRCMALHEYGPSVLCHPDVLAYYMFDLLPADGRLVITGKLPQLLPEAVRRVTDARCRVWLRNYPHLFRLVETPPELCVQRADAGASLRTPERREQQQVCDSPVPSPEQVLNHHERLLHDRQEQLWFMVSLVAARLDASPGKYLLPSHLPKFMSRELRRAIIPKNSGGIVSYLKQHPEVFILQYDVHPHEPVVSLAPDYHPNPSKLGVPLSLAHTPKAGFAEPLQDAGLGASSG</sequence>
<evidence type="ECO:0000313" key="1">
    <source>
        <dbReference type="EMBL" id="CCC94153.1"/>
    </source>
</evidence>